<protein>
    <submittedName>
        <fullName evidence="2">Uncharacterized protein</fullName>
    </submittedName>
</protein>
<dbReference type="AlphaFoldDB" id="A0AAV7QN48"/>
<dbReference type="EMBL" id="JANPWB010000010">
    <property type="protein sequence ID" value="KAJ1141899.1"/>
    <property type="molecule type" value="Genomic_DNA"/>
</dbReference>
<comment type="caution">
    <text evidence="2">The sequence shown here is derived from an EMBL/GenBank/DDBJ whole genome shotgun (WGS) entry which is preliminary data.</text>
</comment>
<evidence type="ECO:0000256" key="1">
    <source>
        <dbReference type="SAM" id="MobiDB-lite"/>
    </source>
</evidence>
<evidence type="ECO:0000313" key="2">
    <source>
        <dbReference type="EMBL" id="KAJ1141899.1"/>
    </source>
</evidence>
<proteinExistence type="predicted"/>
<keyword evidence="3" id="KW-1185">Reference proteome</keyword>
<feature type="region of interest" description="Disordered" evidence="1">
    <location>
        <begin position="1"/>
        <end position="27"/>
    </location>
</feature>
<evidence type="ECO:0000313" key="3">
    <source>
        <dbReference type="Proteomes" id="UP001066276"/>
    </source>
</evidence>
<sequence>MRVQPPREQQPSLGEWRRSGSGPAGCRRRELLTGLGSGHRATETPSWAPLTGWCRPGATPLMGQSAGGMGSWEVPWTLRGGGGRSPVELRYLPIRREGKDPVRLFIWEWAGWLREKGTAGWTWIGEMHHRDAILGVNSVPGERGATR</sequence>
<reference evidence="2" key="1">
    <citation type="journal article" date="2022" name="bioRxiv">
        <title>Sequencing and chromosome-scale assembly of the giantPleurodeles waltlgenome.</title>
        <authorList>
            <person name="Brown T."/>
            <person name="Elewa A."/>
            <person name="Iarovenko S."/>
            <person name="Subramanian E."/>
            <person name="Araus A.J."/>
            <person name="Petzold A."/>
            <person name="Susuki M."/>
            <person name="Suzuki K.-i.T."/>
            <person name="Hayashi T."/>
            <person name="Toyoda A."/>
            <person name="Oliveira C."/>
            <person name="Osipova E."/>
            <person name="Leigh N.D."/>
            <person name="Simon A."/>
            <person name="Yun M.H."/>
        </authorList>
    </citation>
    <scope>NUCLEOTIDE SEQUENCE</scope>
    <source>
        <strain evidence="2">20211129_DDA</strain>
        <tissue evidence="2">Liver</tissue>
    </source>
</reference>
<dbReference type="Proteomes" id="UP001066276">
    <property type="component" value="Chromosome 6"/>
</dbReference>
<accession>A0AAV7QN48</accession>
<organism evidence="2 3">
    <name type="scientific">Pleurodeles waltl</name>
    <name type="common">Iberian ribbed newt</name>
    <dbReference type="NCBI Taxonomy" id="8319"/>
    <lineage>
        <taxon>Eukaryota</taxon>
        <taxon>Metazoa</taxon>
        <taxon>Chordata</taxon>
        <taxon>Craniata</taxon>
        <taxon>Vertebrata</taxon>
        <taxon>Euteleostomi</taxon>
        <taxon>Amphibia</taxon>
        <taxon>Batrachia</taxon>
        <taxon>Caudata</taxon>
        <taxon>Salamandroidea</taxon>
        <taxon>Salamandridae</taxon>
        <taxon>Pleurodelinae</taxon>
        <taxon>Pleurodeles</taxon>
    </lineage>
</organism>
<gene>
    <name evidence="2" type="ORF">NDU88_008227</name>
</gene>
<name>A0AAV7QN48_PLEWA</name>